<evidence type="ECO:0000313" key="2">
    <source>
        <dbReference type="EMBL" id="RHN56526.1"/>
    </source>
</evidence>
<protein>
    <recommendedName>
        <fullName evidence="3">Transmembrane protein</fullName>
    </recommendedName>
</protein>
<evidence type="ECO:0000256" key="1">
    <source>
        <dbReference type="SAM" id="Phobius"/>
    </source>
</evidence>
<organism evidence="2">
    <name type="scientific">Medicago truncatula</name>
    <name type="common">Barrel medic</name>
    <name type="synonym">Medicago tribuloides</name>
    <dbReference type="NCBI Taxonomy" id="3880"/>
    <lineage>
        <taxon>Eukaryota</taxon>
        <taxon>Viridiplantae</taxon>
        <taxon>Streptophyta</taxon>
        <taxon>Embryophyta</taxon>
        <taxon>Tracheophyta</taxon>
        <taxon>Spermatophyta</taxon>
        <taxon>Magnoliopsida</taxon>
        <taxon>eudicotyledons</taxon>
        <taxon>Gunneridae</taxon>
        <taxon>Pentapetalae</taxon>
        <taxon>rosids</taxon>
        <taxon>fabids</taxon>
        <taxon>Fabales</taxon>
        <taxon>Fabaceae</taxon>
        <taxon>Papilionoideae</taxon>
        <taxon>50 kb inversion clade</taxon>
        <taxon>NPAAA clade</taxon>
        <taxon>Hologalegina</taxon>
        <taxon>IRL clade</taxon>
        <taxon>Trifolieae</taxon>
        <taxon>Medicago</taxon>
    </lineage>
</organism>
<dbReference type="Gramene" id="rna31935">
    <property type="protein sequence ID" value="RHN56526.1"/>
    <property type="gene ID" value="gene31935"/>
</dbReference>
<keyword evidence="1" id="KW-0472">Membrane</keyword>
<keyword evidence="1" id="KW-1133">Transmembrane helix</keyword>
<feature type="transmembrane region" description="Helical" evidence="1">
    <location>
        <begin position="12"/>
        <end position="34"/>
    </location>
</feature>
<dbReference type="Proteomes" id="UP000265566">
    <property type="component" value="Chromosome 5"/>
</dbReference>
<gene>
    <name evidence="2" type="ORF">MtrunA17_Chr5g0430401</name>
</gene>
<comment type="caution">
    <text evidence="2">The sequence shown here is derived from an EMBL/GenBank/DDBJ whole genome shotgun (WGS) entry which is preliminary data.</text>
</comment>
<accession>A0A396HT35</accession>
<keyword evidence="1" id="KW-0812">Transmembrane</keyword>
<dbReference type="EMBL" id="PSQE01000005">
    <property type="protein sequence ID" value="RHN56526.1"/>
    <property type="molecule type" value="Genomic_DNA"/>
</dbReference>
<reference evidence="2" key="1">
    <citation type="journal article" date="2018" name="Nat. Plants">
        <title>Whole-genome landscape of Medicago truncatula symbiotic genes.</title>
        <authorList>
            <person name="Pecrix Y."/>
            <person name="Gamas P."/>
            <person name="Carrere S."/>
        </authorList>
    </citation>
    <scope>NUCLEOTIDE SEQUENCE</scope>
    <source>
        <tissue evidence="2">Leaves</tissue>
    </source>
</reference>
<sequence length="42" mass="5164">MWINSIPIQTRSLEAILICVVPSFHFQNPLFWFWEHERTTKF</sequence>
<proteinExistence type="predicted"/>
<evidence type="ECO:0008006" key="3">
    <source>
        <dbReference type="Google" id="ProtNLM"/>
    </source>
</evidence>
<name>A0A396HT35_MEDTR</name>
<dbReference type="AlphaFoldDB" id="A0A396HT35"/>